<proteinExistence type="predicted"/>
<sequence length="213" mass="24991">MIRHVNKAKRLEWATQHLHEAANGFLNVIYTDETSIQLETHRRFCYRRRGEPPRPKPKPKHPVKVHVWAGISMRGRTGIRIFEGIMNAEAYVTILSETLLPFLHEVYPDGHRFMQDNDPKHTSRRAAQFFESDGVNWWKTPPESPDLNPIENLWHELKEFLRCEIKPTTNDELVRGITTFWESVSIQKCARYIRHLREVIPKVIEDEGGPTGY</sequence>
<dbReference type="PANTHER" id="PTHR23022:SF135">
    <property type="entry name" value="SI:DKEY-77F5.3"/>
    <property type="match status" value="1"/>
</dbReference>
<comment type="caution">
    <text evidence="2">The sequence shown here is derived from an EMBL/GenBank/DDBJ whole genome shotgun (WGS) entry which is preliminary data.</text>
</comment>
<dbReference type="InterPro" id="IPR036397">
    <property type="entry name" value="RNaseH_sf"/>
</dbReference>
<protein>
    <submittedName>
        <fullName evidence="2">Transposable element Tcb1 transposase</fullName>
    </submittedName>
</protein>
<accession>A0AA35RQ55</accession>
<evidence type="ECO:0000259" key="1">
    <source>
        <dbReference type="Pfam" id="PF13358"/>
    </source>
</evidence>
<dbReference type="AlphaFoldDB" id="A0AA35RQ55"/>
<feature type="domain" description="Tc1-like transposase DDE" evidence="1">
    <location>
        <begin position="28"/>
        <end position="172"/>
    </location>
</feature>
<evidence type="ECO:0000313" key="3">
    <source>
        <dbReference type="Proteomes" id="UP001174909"/>
    </source>
</evidence>
<dbReference type="PANTHER" id="PTHR23022">
    <property type="entry name" value="TRANSPOSABLE ELEMENT-RELATED"/>
    <property type="match status" value="1"/>
</dbReference>
<dbReference type="Pfam" id="PF13358">
    <property type="entry name" value="DDE_3"/>
    <property type="match status" value="1"/>
</dbReference>
<name>A0AA35RQ55_GEOBA</name>
<dbReference type="InterPro" id="IPR038717">
    <property type="entry name" value="Tc1-like_DDE_dom"/>
</dbReference>
<dbReference type="InterPro" id="IPR052338">
    <property type="entry name" value="Transposase_5"/>
</dbReference>
<dbReference type="InterPro" id="IPR012337">
    <property type="entry name" value="RNaseH-like_sf"/>
</dbReference>
<keyword evidence="3" id="KW-1185">Reference proteome</keyword>
<dbReference type="Proteomes" id="UP001174909">
    <property type="component" value="Unassembled WGS sequence"/>
</dbReference>
<organism evidence="2 3">
    <name type="scientific">Geodia barretti</name>
    <name type="common">Barrett's horny sponge</name>
    <dbReference type="NCBI Taxonomy" id="519541"/>
    <lineage>
        <taxon>Eukaryota</taxon>
        <taxon>Metazoa</taxon>
        <taxon>Porifera</taxon>
        <taxon>Demospongiae</taxon>
        <taxon>Heteroscleromorpha</taxon>
        <taxon>Tetractinellida</taxon>
        <taxon>Astrophorina</taxon>
        <taxon>Geodiidae</taxon>
        <taxon>Geodia</taxon>
    </lineage>
</organism>
<reference evidence="2" key="1">
    <citation type="submission" date="2023-03" db="EMBL/GenBank/DDBJ databases">
        <authorList>
            <person name="Steffen K."/>
            <person name="Cardenas P."/>
        </authorList>
    </citation>
    <scope>NUCLEOTIDE SEQUENCE</scope>
</reference>
<dbReference type="SUPFAM" id="SSF53098">
    <property type="entry name" value="Ribonuclease H-like"/>
    <property type="match status" value="1"/>
</dbReference>
<dbReference type="GO" id="GO:0003676">
    <property type="term" value="F:nucleic acid binding"/>
    <property type="evidence" value="ECO:0007669"/>
    <property type="project" value="InterPro"/>
</dbReference>
<dbReference type="EMBL" id="CASHTH010001350">
    <property type="protein sequence ID" value="CAI8014222.1"/>
    <property type="molecule type" value="Genomic_DNA"/>
</dbReference>
<dbReference type="Gene3D" id="3.30.420.10">
    <property type="entry name" value="Ribonuclease H-like superfamily/Ribonuclease H"/>
    <property type="match status" value="1"/>
</dbReference>
<evidence type="ECO:0000313" key="2">
    <source>
        <dbReference type="EMBL" id="CAI8014222.1"/>
    </source>
</evidence>
<gene>
    <name evidence="2" type="ORF">GBAR_LOCUS8922</name>
</gene>